<evidence type="ECO:0000313" key="3">
    <source>
        <dbReference type="EMBL" id="GAA3359675.1"/>
    </source>
</evidence>
<accession>A0ABP6RT44</accession>
<dbReference type="PANTHER" id="PTHR12110:SF41">
    <property type="entry name" value="INOSOSE DEHYDRATASE"/>
    <property type="match status" value="1"/>
</dbReference>
<evidence type="ECO:0000313" key="4">
    <source>
        <dbReference type="Proteomes" id="UP001500483"/>
    </source>
</evidence>
<keyword evidence="1" id="KW-0732">Signal</keyword>
<feature type="signal peptide" evidence="1">
    <location>
        <begin position="1"/>
        <end position="22"/>
    </location>
</feature>
<proteinExistence type="predicted"/>
<organism evidence="3 4">
    <name type="scientific">Saccharopolyspora gregorii</name>
    <dbReference type="NCBI Taxonomy" id="33914"/>
    <lineage>
        <taxon>Bacteria</taxon>
        <taxon>Bacillati</taxon>
        <taxon>Actinomycetota</taxon>
        <taxon>Actinomycetes</taxon>
        <taxon>Pseudonocardiales</taxon>
        <taxon>Pseudonocardiaceae</taxon>
        <taxon>Saccharopolyspora</taxon>
    </lineage>
</organism>
<name>A0ABP6RT44_9PSEU</name>
<dbReference type="SUPFAM" id="SSF51658">
    <property type="entry name" value="Xylose isomerase-like"/>
    <property type="match status" value="1"/>
</dbReference>
<dbReference type="Gene3D" id="3.20.20.150">
    <property type="entry name" value="Divalent-metal-dependent TIM barrel enzymes"/>
    <property type="match status" value="1"/>
</dbReference>
<dbReference type="InterPro" id="IPR050312">
    <property type="entry name" value="IolE/XylAMocC-like"/>
</dbReference>
<reference evidence="4" key="1">
    <citation type="journal article" date="2019" name="Int. J. Syst. Evol. Microbiol.">
        <title>The Global Catalogue of Microorganisms (GCM) 10K type strain sequencing project: providing services to taxonomists for standard genome sequencing and annotation.</title>
        <authorList>
            <consortium name="The Broad Institute Genomics Platform"/>
            <consortium name="The Broad Institute Genome Sequencing Center for Infectious Disease"/>
            <person name="Wu L."/>
            <person name="Ma J."/>
        </authorList>
    </citation>
    <scope>NUCLEOTIDE SEQUENCE [LARGE SCALE GENOMIC DNA]</scope>
    <source>
        <strain evidence="4">JCM 9687</strain>
    </source>
</reference>
<sequence length="276" mass="30302">MPLTRRTLLHTTALLAAAAATAATGTAAAAGHPRGRIPHEAISIQLYTLRTLLDEDVPGTLRQVAELGYRSVETAGTHGRTAAEFRTVLDDLGLRATSGHADLDGGVDALIEDARALGNRQVVVPHAVFDTADGWRAFADELNEAGRKCRAAGLRFGYHNHDHEFAPVDGVLPYDVLRERTDRRFVHFELDLYWAVHAGQDVLALIDAERDRIRQLHVKDRAPDGEMADPGTGTMDFPAIFAHARSACEYIVEHDQPTDPLRTAGVGFDYLRTVRW</sequence>
<comment type="caution">
    <text evidence="3">The sequence shown here is derived from an EMBL/GenBank/DDBJ whole genome shotgun (WGS) entry which is preliminary data.</text>
</comment>
<dbReference type="GO" id="GO:0016853">
    <property type="term" value="F:isomerase activity"/>
    <property type="evidence" value="ECO:0007669"/>
    <property type="project" value="UniProtKB-KW"/>
</dbReference>
<keyword evidence="3" id="KW-0413">Isomerase</keyword>
<dbReference type="PROSITE" id="PS51318">
    <property type="entry name" value="TAT"/>
    <property type="match status" value="1"/>
</dbReference>
<dbReference type="EMBL" id="BAAAYK010000038">
    <property type="protein sequence ID" value="GAA3359675.1"/>
    <property type="molecule type" value="Genomic_DNA"/>
</dbReference>
<dbReference type="InterPro" id="IPR006311">
    <property type="entry name" value="TAT_signal"/>
</dbReference>
<feature type="domain" description="Xylose isomerase-like TIM barrel" evidence="2">
    <location>
        <begin position="61"/>
        <end position="245"/>
    </location>
</feature>
<dbReference type="RefSeq" id="WP_344928140.1">
    <property type="nucleotide sequence ID" value="NZ_BAAAYK010000038.1"/>
</dbReference>
<dbReference type="InterPro" id="IPR013022">
    <property type="entry name" value="Xyl_isomerase-like_TIM-brl"/>
</dbReference>
<dbReference type="PANTHER" id="PTHR12110">
    <property type="entry name" value="HYDROXYPYRUVATE ISOMERASE"/>
    <property type="match status" value="1"/>
</dbReference>
<evidence type="ECO:0000256" key="1">
    <source>
        <dbReference type="SAM" id="SignalP"/>
    </source>
</evidence>
<gene>
    <name evidence="3" type="ORF">GCM10020366_36640</name>
</gene>
<feature type="chain" id="PRO_5046497766" evidence="1">
    <location>
        <begin position="23"/>
        <end position="276"/>
    </location>
</feature>
<dbReference type="Pfam" id="PF01261">
    <property type="entry name" value="AP_endonuc_2"/>
    <property type="match status" value="1"/>
</dbReference>
<dbReference type="InterPro" id="IPR036237">
    <property type="entry name" value="Xyl_isomerase-like_sf"/>
</dbReference>
<evidence type="ECO:0000259" key="2">
    <source>
        <dbReference type="Pfam" id="PF01261"/>
    </source>
</evidence>
<keyword evidence="4" id="KW-1185">Reference proteome</keyword>
<dbReference type="Proteomes" id="UP001500483">
    <property type="component" value="Unassembled WGS sequence"/>
</dbReference>
<protein>
    <submittedName>
        <fullName evidence="3">Sugar phosphate isomerase/epimerase</fullName>
    </submittedName>
</protein>